<dbReference type="GO" id="GO:0005886">
    <property type="term" value="C:plasma membrane"/>
    <property type="evidence" value="ECO:0007669"/>
    <property type="project" value="UniProtKB-SubCell"/>
</dbReference>
<dbReference type="OrthoDB" id="9809206at2"/>
<gene>
    <name evidence="10" type="ORF">SAMN04488122_6483</name>
</gene>
<feature type="transmembrane region" description="Helical" evidence="7">
    <location>
        <begin position="283"/>
        <end position="310"/>
    </location>
</feature>
<feature type="transmembrane region" description="Helical" evidence="7">
    <location>
        <begin position="452"/>
        <end position="469"/>
    </location>
</feature>
<reference evidence="11" key="1">
    <citation type="submission" date="2016-10" db="EMBL/GenBank/DDBJ databases">
        <authorList>
            <person name="Varghese N."/>
            <person name="Submissions S."/>
        </authorList>
    </citation>
    <scope>NUCLEOTIDE SEQUENCE [LARGE SCALE GENOMIC DNA]</scope>
    <source>
        <strain evidence="11">DSM 3695</strain>
    </source>
</reference>
<feature type="domain" description="Mechanosensitive ion channel MscS C-terminal" evidence="9">
    <location>
        <begin position="733"/>
        <end position="816"/>
    </location>
</feature>
<dbReference type="InterPro" id="IPR011014">
    <property type="entry name" value="MscS_channel_TM-2"/>
</dbReference>
<feature type="transmembrane region" description="Helical" evidence="7">
    <location>
        <begin position="415"/>
        <end position="432"/>
    </location>
</feature>
<evidence type="ECO:0000256" key="1">
    <source>
        <dbReference type="ARBA" id="ARBA00004651"/>
    </source>
</evidence>
<dbReference type="EMBL" id="FOJG01000002">
    <property type="protein sequence ID" value="SEW55804.1"/>
    <property type="molecule type" value="Genomic_DNA"/>
</dbReference>
<evidence type="ECO:0000313" key="11">
    <source>
        <dbReference type="Proteomes" id="UP000199310"/>
    </source>
</evidence>
<feature type="transmembrane region" description="Helical" evidence="7">
    <location>
        <begin position="617"/>
        <end position="637"/>
    </location>
</feature>
<dbReference type="PANTHER" id="PTHR30347">
    <property type="entry name" value="POTASSIUM CHANNEL RELATED"/>
    <property type="match status" value="1"/>
</dbReference>
<dbReference type="SUPFAM" id="SSF50182">
    <property type="entry name" value="Sm-like ribonucleoproteins"/>
    <property type="match status" value="1"/>
</dbReference>
<evidence type="ECO:0000256" key="7">
    <source>
        <dbReference type="SAM" id="Phobius"/>
    </source>
</evidence>
<dbReference type="STRING" id="29529.SAMN04488122_6483"/>
<dbReference type="InterPro" id="IPR052702">
    <property type="entry name" value="MscS-like_channel"/>
</dbReference>
<organism evidence="10 11">
    <name type="scientific">Chitinophaga arvensicola</name>
    <dbReference type="NCBI Taxonomy" id="29529"/>
    <lineage>
        <taxon>Bacteria</taxon>
        <taxon>Pseudomonadati</taxon>
        <taxon>Bacteroidota</taxon>
        <taxon>Chitinophagia</taxon>
        <taxon>Chitinophagales</taxon>
        <taxon>Chitinophagaceae</taxon>
        <taxon>Chitinophaga</taxon>
    </lineage>
</organism>
<accession>A0A1I0SD65</accession>
<feature type="transmembrane region" description="Helical" evidence="7">
    <location>
        <begin position="572"/>
        <end position="597"/>
    </location>
</feature>
<dbReference type="InterPro" id="IPR049278">
    <property type="entry name" value="MS_channel_C"/>
</dbReference>
<keyword evidence="6 7" id="KW-0472">Membrane</keyword>
<dbReference type="SUPFAM" id="SSF82861">
    <property type="entry name" value="Mechanosensitive channel protein MscS (YggB), transmembrane region"/>
    <property type="match status" value="1"/>
</dbReference>
<keyword evidence="3" id="KW-1003">Cell membrane</keyword>
<dbReference type="InterPro" id="IPR011066">
    <property type="entry name" value="MscS_channel_C_sf"/>
</dbReference>
<evidence type="ECO:0000313" key="10">
    <source>
        <dbReference type="EMBL" id="SEW55804.1"/>
    </source>
</evidence>
<dbReference type="InterPro" id="IPR023408">
    <property type="entry name" value="MscS_beta-dom_sf"/>
</dbReference>
<feature type="transmembrane region" description="Helical" evidence="7">
    <location>
        <begin position="390"/>
        <end position="409"/>
    </location>
</feature>
<dbReference type="PANTHER" id="PTHR30347:SF1">
    <property type="entry name" value="MECHANOSENSITIVE CHANNEL MSCK"/>
    <property type="match status" value="1"/>
</dbReference>
<evidence type="ECO:0000256" key="4">
    <source>
        <dbReference type="ARBA" id="ARBA00022692"/>
    </source>
</evidence>
<dbReference type="Pfam" id="PF00924">
    <property type="entry name" value="MS_channel_2nd"/>
    <property type="match status" value="1"/>
</dbReference>
<evidence type="ECO:0000256" key="3">
    <source>
        <dbReference type="ARBA" id="ARBA00022475"/>
    </source>
</evidence>
<dbReference type="Pfam" id="PF21082">
    <property type="entry name" value="MS_channel_3rd"/>
    <property type="match status" value="1"/>
</dbReference>
<dbReference type="SUPFAM" id="SSF82689">
    <property type="entry name" value="Mechanosensitive channel protein MscS (YggB), C-terminal domain"/>
    <property type="match status" value="1"/>
</dbReference>
<feature type="transmembrane region" description="Helical" evidence="7">
    <location>
        <begin position="529"/>
        <end position="552"/>
    </location>
</feature>
<evidence type="ECO:0000256" key="6">
    <source>
        <dbReference type="ARBA" id="ARBA00023136"/>
    </source>
</evidence>
<name>A0A1I0SD65_9BACT</name>
<evidence type="ECO:0000259" key="9">
    <source>
        <dbReference type="Pfam" id="PF21082"/>
    </source>
</evidence>
<dbReference type="Proteomes" id="UP000199310">
    <property type="component" value="Unassembled WGS sequence"/>
</dbReference>
<feature type="transmembrane region" description="Helical" evidence="7">
    <location>
        <begin position="335"/>
        <end position="354"/>
    </location>
</feature>
<feature type="transmembrane region" description="Helical" evidence="7">
    <location>
        <begin position="643"/>
        <end position="665"/>
    </location>
</feature>
<dbReference type="GO" id="GO:0008381">
    <property type="term" value="F:mechanosensitive monoatomic ion channel activity"/>
    <property type="evidence" value="ECO:0007669"/>
    <property type="project" value="UniProtKB-ARBA"/>
</dbReference>
<dbReference type="AlphaFoldDB" id="A0A1I0SD65"/>
<evidence type="ECO:0000259" key="8">
    <source>
        <dbReference type="Pfam" id="PF00924"/>
    </source>
</evidence>
<comment type="subcellular location">
    <subcellularLocation>
        <location evidence="1">Cell membrane</location>
        <topology evidence="1">Multi-pass membrane protein</topology>
    </subcellularLocation>
</comment>
<keyword evidence="11" id="KW-1185">Reference proteome</keyword>
<comment type="similarity">
    <text evidence="2">Belongs to the MscS (TC 1.A.23) family.</text>
</comment>
<dbReference type="InterPro" id="IPR006685">
    <property type="entry name" value="MscS_channel_2nd"/>
</dbReference>
<keyword evidence="5 7" id="KW-1133">Transmembrane helix</keyword>
<dbReference type="Gene3D" id="1.10.287.1260">
    <property type="match status" value="1"/>
</dbReference>
<feature type="transmembrane region" description="Helical" evidence="7">
    <location>
        <begin position="475"/>
        <end position="493"/>
    </location>
</feature>
<feature type="transmembrane region" description="Helical" evidence="7">
    <location>
        <begin position="360"/>
        <end position="378"/>
    </location>
</feature>
<dbReference type="Gene3D" id="2.30.30.60">
    <property type="match status" value="1"/>
</dbReference>
<sequence length="845" mass="94707">MQVHMAPINFGKLLQLLLLTVLIVFSGEAAAQRNKSKKPTDTLHLVAVDSATIRKNIQALAKDTSKVKKSDTSVAILINRIENYTLMLNDLMSSLRRGFDTANISAGLPLTDTSLALIKYNIASLGRTPNINDIYTNKVMLEQLQRRLSSWQSNLFSYSAKLISINDTIHAIRNDSAMRNVPSEDELYGFYLGQVTNLVLKFRAVDSVNKVNLVKIGLLQNKVANRYIEASNLFEDMDYRVEQFGANMFARDYRYLWKPHRDSINPLDFFPVLKDSLHKSTKVLVIFFSIQWPVFFVWLLLAVLFSWWVYNNIRRIRQNHTEQEGETILQHARYLYRYPVACTIVLIATLSSVLSVRYPILFTEITWGLNAAALTFIFSTHLPKTLFKSWLFLTGLLFIYSLNNLLIEITYAEQWGLLIGAVLSFLLGYRLLKESSLTTFAQPKFTRPVLMLFMLTSAFSLIMVILARVGTAKVMGSSAIVGTVMALSLFVLVKILMEAVYLQVEANKDSSTFISFMDYQDVQRKLRTFLSILGFIGWLIILARNIYLYDAIYDVILDFLSSRHTLGNSDFTFSSVIIFIVVIWVATVASQLIAYMFGNTGQSANPNKKTKFGSALLLLRLAVLAGGVLLAFAASGIPMDKLTIVIGALGVGIGFGLQNVVNNLVSGIILAFEKPLEVGDVIELGSRSGVVKEIGIRSSKISAYDGSEVIVPNGDLISQQLVNWTRTNRYKRVSFTLGVAYGSDIQQVTDIIKAAFKDRKDILTIPAPFIQVAEFADNSVNFKVYFWVADLDNAGGLLSDVLTYIYSAFNKAGIELPYPQRDLHLRSVDESVLKKWDKPAADDVV</sequence>
<dbReference type="InterPro" id="IPR010920">
    <property type="entry name" value="LSM_dom_sf"/>
</dbReference>
<proteinExistence type="inferred from homology"/>
<evidence type="ECO:0000256" key="5">
    <source>
        <dbReference type="ARBA" id="ARBA00022989"/>
    </source>
</evidence>
<evidence type="ECO:0000256" key="2">
    <source>
        <dbReference type="ARBA" id="ARBA00008017"/>
    </source>
</evidence>
<protein>
    <submittedName>
        <fullName evidence="10">Mechanosensitive ion channel</fullName>
    </submittedName>
</protein>
<feature type="domain" description="Mechanosensitive ion channel MscS" evidence="8">
    <location>
        <begin position="659"/>
        <end position="726"/>
    </location>
</feature>
<keyword evidence="4 7" id="KW-0812">Transmembrane</keyword>
<dbReference type="Gene3D" id="3.30.70.100">
    <property type="match status" value="1"/>
</dbReference>